<reference evidence="3" key="1">
    <citation type="submission" date="2021-01" db="EMBL/GenBank/DDBJ databases">
        <authorList>
            <consortium name="Genoscope - CEA"/>
            <person name="William W."/>
        </authorList>
    </citation>
    <scope>NUCLEOTIDE SEQUENCE</scope>
</reference>
<comment type="caution">
    <text evidence="3">The sequence shown here is derived from an EMBL/GenBank/DDBJ whole genome shotgun (WGS) entry which is preliminary data.</text>
</comment>
<dbReference type="EMBL" id="CAJJDP010000012">
    <property type="protein sequence ID" value="CAD8141669.1"/>
    <property type="molecule type" value="Genomic_DNA"/>
</dbReference>
<dbReference type="Proteomes" id="UP000683925">
    <property type="component" value="Unassembled WGS sequence"/>
</dbReference>
<feature type="transmembrane region" description="Helical" evidence="1">
    <location>
        <begin position="78"/>
        <end position="102"/>
    </location>
</feature>
<dbReference type="OrthoDB" id="10324923at2759"/>
<feature type="transmembrane region" description="Helical" evidence="1">
    <location>
        <begin position="35"/>
        <end position="57"/>
    </location>
</feature>
<feature type="signal peptide" evidence="2">
    <location>
        <begin position="1"/>
        <end position="19"/>
    </location>
</feature>
<name>A0A8S1SQN0_PAROT</name>
<keyword evidence="1" id="KW-0812">Transmembrane</keyword>
<feature type="chain" id="PRO_5035775733" evidence="2">
    <location>
        <begin position="20"/>
        <end position="109"/>
    </location>
</feature>
<evidence type="ECO:0000256" key="1">
    <source>
        <dbReference type="SAM" id="Phobius"/>
    </source>
</evidence>
<evidence type="ECO:0000256" key="2">
    <source>
        <dbReference type="SAM" id="SignalP"/>
    </source>
</evidence>
<protein>
    <submittedName>
        <fullName evidence="3">Uncharacterized protein</fullName>
    </submittedName>
</protein>
<sequence length="109" mass="12358">MFRLFRIILYFRLIGNCLALDPEIIELEDHLFYGMISLLLILFSGFCSGATQGLLSIDQITVEVKLRYGNEQEKKMGITQIIVGISYFICNLRASFAIINFVGCKLIGK</sequence>
<keyword evidence="1" id="KW-0472">Membrane</keyword>
<dbReference type="AlphaFoldDB" id="A0A8S1SQN0"/>
<evidence type="ECO:0000313" key="3">
    <source>
        <dbReference type="EMBL" id="CAD8141669.1"/>
    </source>
</evidence>
<organism evidence="3 4">
    <name type="scientific">Paramecium octaurelia</name>
    <dbReference type="NCBI Taxonomy" id="43137"/>
    <lineage>
        <taxon>Eukaryota</taxon>
        <taxon>Sar</taxon>
        <taxon>Alveolata</taxon>
        <taxon>Ciliophora</taxon>
        <taxon>Intramacronucleata</taxon>
        <taxon>Oligohymenophorea</taxon>
        <taxon>Peniculida</taxon>
        <taxon>Parameciidae</taxon>
        <taxon>Paramecium</taxon>
    </lineage>
</organism>
<evidence type="ECO:0000313" key="4">
    <source>
        <dbReference type="Proteomes" id="UP000683925"/>
    </source>
</evidence>
<proteinExistence type="predicted"/>
<keyword evidence="2" id="KW-0732">Signal</keyword>
<gene>
    <name evidence="3" type="ORF">POCTA_138.1.T0130075</name>
</gene>
<keyword evidence="1" id="KW-1133">Transmembrane helix</keyword>
<keyword evidence="4" id="KW-1185">Reference proteome</keyword>
<accession>A0A8S1SQN0</accession>